<dbReference type="InterPro" id="IPR050438">
    <property type="entry name" value="LMW_PTPase"/>
</dbReference>
<comment type="caution">
    <text evidence="3">The sequence shown here is derived from an EMBL/GenBank/DDBJ whole genome shotgun (WGS) entry which is preliminary data.</text>
</comment>
<dbReference type="Gene3D" id="3.40.50.2300">
    <property type="match status" value="1"/>
</dbReference>
<accession>A0ABV2UT13</accession>
<dbReference type="SUPFAM" id="SSF52788">
    <property type="entry name" value="Phosphotyrosine protein phosphatases I"/>
    <property type="match status" value="1"/>
</dbReference>
<sequence>MSPSPAAPLPGRRGAHFRVLVVCTGNLHRSPLAERLLTARLAASPGTSESFRVSSAGTAATAGTPMDPAAATLLVELGGDPRGALARRLTAPLVEDADLVLGAATEHREAAVRLSPPWALRRAFTLREFGRLLRPEDAAGATDPAERAAALVRGAAARRGTDGNGADDDDVADPYGAPMRVARETAARIAEPVERIAAAVLGLRHDDEHLTLESRA</sequence>
<feature type="region of interest" description="Disordered" evidence="1">
    <location>
        <begin position="156"/>
        <end position="175"/>
    </location>
</feature>
<dbReference type="PANTHER" id="PTHR11717:SF31">
    <property type="entry name" value="LOW MOLECULAR WEIGHT PROTEIN-TYROSINE-PHOSPHATASE ETP-RELATED"/>
    <property type="match status" value="1"/>
</dbReference>
<gene>
    <name evidence="3" type="ORF">ABZZ21_08940</name>
</gene>
<dbReference type="PANTHER" id="PTHR11717">
    <property type="entry name" value="LOW MOLECULAR WEIGHT PROTEIN TYROSINE PHOSPHATASE"/>
    <property type="match status" value="1"/>
</dbReference>
<reference evidence="3 4" key="1">
    <citation type="submission" date="2024-06" db="EMBL/GenBank/DDBJ databases">
        <title>The Natural Products Discovery Center: Release of the First 8490 Sequenced Strains for Exploring Actinobacteria Biosynthetic Diversity.</title>
        <authorList>
            <person name="Kalkreuter E."/>
            <person name="Kautsar S.A."/>
            <person name="Yang D."/>
            <person name="Bader C.D."/>
            <person name="Teijaro C.N."/>
            <person name="Fluegel L."/>
            <person name="Davis C.M."/>
            <person name="Simpson J.R."/>
            <person name="Lauterbach L."/>
            <person name="Steele A.D."/>
            <person name="Gui C."/>
            <person name="Meng S."/>
            <person name="Li G."/>
            <person name="Viehrig K."/>
            <person name="Ye F."/>
            <person name="Su P."/>
            <person name="Kiefer A.F."/>
            <person name="Nichols A."/>
            <person name="Cepeda A.J."/>
            <person name="Yan W."/>
            <person name="Fan B."/>
            <person name="Jiang Y."/>
            <person name="Adhikari A."/>
            <person name="Zheng C.-J."/>
            <person name="Schuster L."/>
            <person name="Cowan T.M."/>
            <person name="Smanski M.J."/>
            <person name="Chevrette M.G."/>
            <person name="De Carvalho L.P.S."/>
            <person name="Shen B."/>
        </authorList>
    </citation>
    <scope>NUCLEOTIDE SEQUENCE [LARGE SCALE GENOMIC DNA]</scope>
    <source>
        <strain evidence="3 4">NPDC006434</strain>
    </source>
</reference>
<evidence type="ECO:0000256" key="1">
    <source>
        <dbReference type="SAM" id="MobiDB-lite"/>
    </source>
</evidence>
<dbReference type="Proteomes" id="UP001550210">
    <property type="component" value="Unassembled WGS sequence"/>
</dbReference>
<feature type="domain" description="Phosphotyrosine protein phosphatase I" evidence="2">
    <location>
        <begin position="17"/>
        <end position="199"/>
    </location>
</feature>
<evidence type="ECO:0000313" key="4">
    <source>
        <dbReference type="Proteomes" id="UP001550210"/>
    </source>
</evidence>
<dbReference type="Pfam" id="PF01451">
    <property type="entry name" value="LMWPc"/>
    <property type="match status" value="1"/>
</dbReference>
<dbReference type="RefSeq" id="WP_355394669.1">
    <property type="nucleotide sequence ID" value="NZ_JBEGHN010000012.1"/>
</dbReference>
<keyword evidence="4" id="KW-1185">Reference proteome</keyword>
<evidence type="ECO:0000313" key="3">
    <source>
        <dbReference type="EMBL" id="MET9844695.1"/>
    </source>
</evidence>
<proteinExistence type="predicted"/>
<dbReference type="EMBL" id="JBEXPZ010000009">
    <property type="protein sequence ID" value="MET9844695.1"/>
    <property type="molecule type" value="Genomic_DNA"/>
</dbReference>
<evidence type="ECO:0000259" key="2">
    <source>
        <dbReference type="SMART" id="SM00226"/>
    </source>
</evidence>
<name>A0ABV2UT13_9ACTN</name>
<protein>
    <submittedName>
        <fullName evidence="3">Low molecular weight phosphatase family protein</fullName>
    </submittedName>
</protein>
<dbReference type="InterPro" id="IPR036196">
    <property type="entry name" value="Ptyr_pPase_sf"/>
</dbReference>
<dbReference type="InterPro" id="IPR023485">
    <property type="entry name" value="Ptyr_pPase"/>
</dbReference>
<dbReference type="SMART" id="SM00226">
    <property type="entry name" value="LMWPc"/>
    <property type="match status" value="1"/>
</dbReference>
<organism evidence="3 4">
    <name type="scientific">Streptomyces ossamyceticus</name>
    <dbReference type="NCBI Taxonomy" id="249581"/>
    <lineage>
        <taxon>Bacteria</taxon>
        <taxon>Bacillati</taxon>
        <taxon>Actinomycetota</taxon>
        <taxon>Actinomycetes</taxon>
        <taxon>Kitasatosporales</taxon>
        <taxon>Streptomycetaceae</taxon>
        <taxon>Streptomyces</taxon>
    </lineage>
</organism>